<dbReference type="InterPro" id="IPR035974">
    <property type="entry name" value="Rap/Ran-GAP_sf"/>
</dbReference>
<evidence type="ECO:0000256" key="1">
    <source>
        <dbReference type="ARBA" id="ARBA00022468"/>
    </source>
</evidence>
<reference evidence="5" key="1">
    <citation type="submission" date="2025-08" db="UniProtKB">
        <authorList>
            <consortium name="RefSeq"/>
        </authorList>
    </citation>
    <scope>IDENTIFICATION</scope>
</reference>
<dbReference type="OrthoDB" id="10009983at2759"/>
<evidence type="ECO:0000313" key="4">
    <source>
        <dbReference type="Proteomes" id="UP001165740"/>
    </source>
</evidence>
<dbReference type="PANTHER" id="PTHR21344:SF1">
    <property type="entry name" value="RAL GTPASE-ACTIVATING PROTEIN SUBUNIT BETA"/>
    <property type="match status" value="1"/>
</dbReference>
<dbReference type="InterPro" id="IPR039930">
    <property type="entry name" value="RALGAPB"/>
</dbReference>
<accession>A0A9W2ZVG9</accession>
<dbReference type="PROSITE" id="PS50085">
    <property type="entry name" value="RAPGAP"/>
    <property type="match status" value="1"/>
</dbReference>
<feature type="region of interest" description="Disordered" evidence="2">
    <location>
        <begin position="1039"/>
        <end position="1062"/>
    </location>
</feature>
<dbReference type="PANTHER" id="PTHR21344">
    <property type="entry name" value="RAL GTPASE-ACTIVATING PROTEIN SUBUNIT BETA"/>
    <property type="match status" value="1"/>
</dbReference>
<dbReference type="SUPFAM" id="SSF111347">
    <property type="entry name" value="Rap/Ran-GAP"/>
    <property type="match status" value="2"/>
</dbReference>
<feature type="compositionally biased region" description="Polar residues" evidence="2">
    <location>
        <begin position="1310"/>
        <end position="1322"/>
    </location>
</feature>
<feature type="compositionally biased region" description="Low complexity" evidence="2">
    <location>
        <begin position="719"/>
        <end position="729"/>
    </location>
</feature>
<evidence type="ECO:0000256" key="2">
    <source>
        <dbReference type="SAM" id="MobiDB-lite"/>
    </source>
</evidence>
<name>A0A9W2ZVG9_BIOGL</name>
<feature type="region of interest" description="Disordered" evidence="2">
    <location>
        <begin position="1310"/>
        <end position="1330"/>
    </location>
</feature>
<dbReference type="Proteomes" id="UP001165740">
    <property type="component" value="Chromosome 3"/>
</dbReference>
<gene>
    <name evidence="5" type="primary">LOC106069960</name>
</gene>
<dbReference type="GeneID" id="106069960"/>
<dbReference type="OMA" id="CWEECCV"/>
<sequence>MYWDWASFQEEIEFDRGNQSVLHKFPASVGREVACHVVKYIAQSLSIASGTDEPSNLQDEKDVNWTMEVLCFGLGLPLTEHEAINNCVKVYVEWLSALVSPKPCVPRPIIEDPNPFAQVMLHHLLNLFKPRPDSSTDLVNKQAVLCHRVLRAIESVAKESAMLTRETWEVLLKFLLAANDSLLSPPTEKDIIGLSNDDIGDHLCDRVLSVLFIIWVTACHKSFPSPSLWKTFRNMCLYWRHHEALVTMWHRVNHALTASMLKIMYGPDFPEMTISEEEAQLLPADMSNESIAQCWFRFLHILQNPVDLSRPSVVSNTPKFLQYALTSEAVIDPSYHPCLGKLPAVFLRAMRGISVMVNAFLGLPQELKMETSQSDMQAGLLGSKLVTTPSTPPGQRRAAKTISVLTGTLATKVSSKTHASKNIVQPPVNSTNVEKLILETRLPYAPKRPKCNSILHLFDAWLFDASLAGVKLHPSHAAPTKERRTSSFIESKHSSLSMDLNTDPSQTRDVAYQAGRAEACGALCRIFCAHKTGEVILPEYYARFYLIMYYGLQTDEATISGEVLSNILFNSCSLLRVDLSGVQLLLPYILKAIELVLSKTAPDFKLCEQIPYSELRKACIHLLISMLCLPLHFKDLEIKDILKKDDGQPPVTFISLRSRITELIRVALTNEADSQNTQMLLGGLLLVVEDLASSEQADNLPLQPNHDISDSDIHSDAKSSPLVGSGESSSYHESNRFQETSFSKSPTPTNIDTAYGLFGLATSLVCNRLMATWKTDLNVALAAMELLSGLAKVKINPANLLMCKRTVKWMCDLIVYQCSRPAPSHSRDLHSMLCAAFKCLQLWLVEHSSLLYDRECLHQVLEVVELGISGSKSQAQADTQEYYLHQTYRQTKTQEMQTVKVKIDKDSKSVSMKNRASDPPKYKGSKELMPASMRVKDAAEALLTCIIDQVGAFPPPCGPESLFSLLDERSLLKFAKGNALPEQGSLFKYFVIDNSVIVGLMEQPLGNIEDPLPTVTALIRGAFGRHAWTMQLRHSPRVSKISSRAHLSDPGRPLPDDSIGQAPSVKHRYFPESVEKIPQTKAEKSIPPLESVLTEKQACDVEIMKGLIDQVATFEKEVSQRAKIERDKAPFPNPATECKPPKICNEYQTARLFLSHYGLLSLEALKEPSNSSVPPDLIMLDTTNSGLFTDLECLDFIPSRDNDTVHIFYVKPGQTSAAEILSNVSCYNNVQPQFVEFLHSLGWPVDVRKHAGWTGHVATSWKIIEPDDMDEDEYQTGTGGSLYDGRQQVLYWADVLSELALVVPSTETFRIRSSSTSETGPENKSPPIFRGLGSYISTDSQLLSKPTSLLLEAEKSRLIEKDSPGSPPEVPASTAPPAQGGVKFRRLGRQPASMTGPDTKVLVVWLESFEDHDNFPISELLIVTSTGQEQGATSSTTTVQRPQEKDIYVIFIHALQNGLFRIHMMEYEKTQTKMSIAIPLVDGMVVSRRTLGSMVRQTAINICRRRRLESEYYQPPHVRRKLKIQEMVSKYRCSVSPAEFYTALFQDSPK</sequence>
<feature type="region of interest" description="Disordered" evidence="2">
    <location>
        <begin position="698"/>
        <end position="745"/>
    </location>
</feature>
<organism evidence="4 5">
    <name type="scientific">Biomphalaria glabrata</name>
    <name type="common">Bloodfluke planorb</name>
    <name type="synonym">Freshwater snail</name>
    <dbReference type="NCBI Taxonomy" id="6526"/>
    <lineage>
        <taxon>Eukaryota</taxon>
        <taxon>Metazoa</taxon>
        <taxon>Spiralia</taxon>
        <taxon>Lophotrochozoa</taxon>
        <taxon>Mollusca</taxon>
        <taxon>Gastropoda</taxon>
        <taxon>Heterobranchia</taxon>
        <taxon>Euthyneura</taxon>
        <taxon>Panpulmonata</taxon>
        <taxon>Hygrophila</taxon>
        <taxon>Lymnaeoidea</taxon>
        <taxon>Planorbidae</taxon>
        <taxon>Biomphalaria</taxon>
    </lineage>
</organism>
<feature type="region of interest" description="Disordered" evidence="2">
    <location>
        <begin position="1359"/>
        <end position="1382"/>
    </location>
</feature>
<keyword evidence="4" id="KW-1185">Reference proteome</keyword>
<protein>
    <submittedName>
        <fullName evidence="5">Ral GTPase-activating protein subunit beta-like isoform X1</fullName>
    </submittedName>
</protein>
<dbReference type="InterPro" id="IPR000331">
    <property type="entry name" value="Rap/Ran_GAP_dom"/>
</dbReference>
<proteinExistence type="predicted"/>
<feature type="compositionally biased region" description="Basic and acidic residues" evidence="2">
    <location>
        <begin position="707"/>
        <end position="717"/>
    </location>
</feature>
<dbReference type="InterPro" id="IPR046859">
    <property type="entry name" value="RGPA/RALGAPB_N"/>
</dbReference>
<evidence type="ECO:0000313" key="5">
    <source>
        <dbReference type="RefSeq" id="XP_055878981.1"/>
    </source>
</evidence>
<evidence type="ECO:0000259" key="3">
    <source>
        <dbReference type="PROSITE" id="PS50085"/>
    </source>
</evidence>
<dbReference type="RefSeq" id="XP_055878981.1">
    <property type="nucleotide sequence ID" value="XM_056023006.1"/>
</dbReference>
<dbReference type="Gene3D" id="3.40.50.11210">
    <property type="entry name" value="Rap/Ran-GAP"/>
    <property type="match status" value="1"/>
</dbReference>
<keyword evidence="1" id="KW-0343">GTPase activation</keyword>
<dbReference type="Pfam" id="PF20412">
    <property type="entry name" value="RALGAPB_N"/>
    <property type="match status" value="1"/>
</dbReference>
<dbReference type="GO" id="GO:0051056">
    <property type="term" value="P:regulation of small GTPase mediated signal transduction"/>
    <property type="evidence" value="ECO:0007669"/>
    <property type="project" value="InterPro"/>
</dbReference>
<dbReference type="GO" id="GO:0005096">
    <property type="term" value="F:GTPase activator activity"/>
    <property type="evidence" value="ECO:0007669"/>
    <property type="project" value="UniProtKB-KW"/>
</dbReference>
<feature type="domain" description="Rap-GAP" evidence="3">
    <location>
        <begin position="1191"/>
        <end position="1450"/>
    </location>
</feature>